<dbReference type="InterPro" id="IPR000212">
    <property type="entry name" value="DNA_helicase_UvrD/REP"/>
</dbReference>
<dbReference type="Proteomes" id="UP000504756">
    <property type="component" value="Unassembled WGS sequence"/>
</dbReference>
<dbReference type="PANTHER" id="PTHR11070">
    <property type="entry name" value="UVRD / RECB / PCRA DNA HELICASE FAMILY MEMBER"/>
    <property type="match status" value="1"/>
</dbReference>
<dbReference type="HAMAP" id="MF_01451">
    <property type="entry name" value="AddA"/>
    <property type="match status" value="1"/>
</dbReference>
<dbReference type="Gene3D" id="3.90.320.10">
    <property type="match status" value="1"/>
</dbReference>
<evidence type="ECO:0000313" key="19">
    <source>
        <dbReference type="Proteomes" id="UP000504756"/>
    </source>
</evidence>
<comment type="similarity">
    <text evidence="14">Belongs to the helicase family. AddA subfamily.</text>
</comment>
<dbReference type="EMBL" id="BLXU01000002">
    <property type="protein sequence ID" value="GFO51322.1"/>
    <property type="molecule type" value="Genomic_DNA"/>
</dbReference>
<comment type="cofactor">
    <cofactor evidence="14">
        <name>Mg(2+)</name>
        <dbReference type="ChEBI" id="CHEBI:18420"/>
    </cofactor>
</comment>
<dbReference type="SUPFAM" id="SSF52540">
    <property type="entry name" value="P-loop containing nucleoside triphosphate hydrolases"/>
    <property type="match status" value="1"/>
</dbReference>
<dbReference type="Gene3D" id="1.10.486.10">
    <property type="entry name" value="PCRA, domain 4"/>
    <property type="match status" value="1"/>
</dbReference>
<evidence type="ECO:0000256" key="1">
    <source>
        <dbReference type="ARBA" id="ARBA00009922"/>
    </source>
</evidence>
<dbReference type="AlphaFoldDB" id="A0A6L2ZTF1"/>
<keyword evidence="6 14" id="KW-0347">Helicase</keyword>
<evidence type="ECO:0000256" key="4">
    <source>
        <dbReference type="ARBA" id="ARBA00022763"/>
    </source>
</evidence>
<evidence type="ECO:0000256" key="12">
    <source>
        <dbReference type="ARBA" id="ARBA00034617"/>
    </source>
</evidence>
<comment type="caution">
    <text evidence="18">The sequence shown here is derived from an EMBL/GenBank/DDBJ whole genome shotgun (WGS) entry which is preliminary data.</text>
</comment>
<dbReference type="PROSITE" id="PS51198">
    <property type="entry name" value="UVRD_HELICASE_ATP_BIND"/>
    <property type="match status" value="1"/>
</dbReference>
<keyword evidence="4 14" id="KW-0227">DNA damage</keyword>
<dbReference type="Pfam" id="PF00580">
    <property type="entry name" value="UvrD-helicase"/>
    <property type="match status" value="1"/>
</dbReference>
<name>A0A6L2ZTF1_9LACT</name>
<comment type="catalytic activity">
    <reaction evidence="12 14">
        <text>Couples ATP hydrolysis with the unwinding of duplex DNA by translocating in the 3'-5' direction.</text>
        <dbReference type="EC" id="5.6.2.4"/>
    </reaction>
</comment>
<dbReference type="GO" id="GO:0043138">
    <property type="term" value="F:3'-5' DNA helicase activity"/>
    <property type="evidence" value="ECO:0007669"/>
    <property type="project" value="UniProtKB-UniRule"/>
</dbReference>
<evidence type="ECO:0000256" key="5">
    <source>
        <dbReference type="ARBA" id="ARBA00022801"/>
    </source>
</evidence>
<evidence type="ECO:0000256" key="8">
    <source>
        <dbReference type="ARBA" id="ARBA00022840"/>
    </source>
</evidence>
<dbReference type="RefSeq" id="WP_176490063.1">
    <property type="nucleotide sequence ID" value="NZ_BLXU01000002.1"/>
</dbReference>
<dbReference type="NCBIfam" id="TIGR02785">
    <property type="entry name" value="addA_Gpos"/>
    <property type="match status" value="1"/>
</dbReference>
<feature type="domain" description="UvrD-like helicase C-terminal" evidence="17">
    <location>
        <begin position="491"/>
        <end position="775"/>
    </location>
</feature>
<keyword evidence="8 14" id="KW-0067">ATP-binding</keyword>
<comment type="function">
    <text evidence="14">The heterodimer acts as both an ATP-dependent DNA helicase and an ATP-dependent, dual-direction single-stranded exonuclease. Recognizes the chi site generating a DNA molecule suitable for the initiation of homologous recombination. The AddA nuclease domain is required for chi fragment generation; this subunit has the helicase and 3' -&gt; 5' nuclease activities.</text>
</comment>
<protein>
    <recommendedName>
        <fullName evidence="14">ATP-dependent helicase/nuclease subunit A</fullName>
        <ecNumber evidence="14">3.1.-.-</ecNumber>
        <ecNumber evidence="14">5.6.2.4</ecNumber>
    </recommendedName>
    <alternativeName>
        <fullName evidence="14">ATP-dependent helicase/nuclease AddA</fullName>
    </alternativeName>
    <alternativeName>
        <fullName evidence="14">DNA 3'-5' helicase AddA</fullName>
    </alternativeName>
</protein>
<keyword evidence="10 14" id="KW-0234">DNA repair</keyword>
<evidence type="ECO:0000256" key="13">
    <source>
        <dbReference type="ARBA" id="ARBA00048988"/>
    </source>
</evidence>
<keyword evidence="9 14" id="KW-0238">DNA-binding</keyword>
<comment type="similarity">
    <text evidence="1">Belongs to the helicase family. UvrD subfamily.</text>
</comment>
<dbReference type="InterPro" id="IPR014152">
    <property type="entry name" value="AddA"/>
</dbReference>
<dbReference type="InterPro" id="IPR014017">
    <property type="entry name" value="DNA_helicase_UvrD-like_C"/>
</dbReference>
<keyword evidence="2 14" id="KW-0540">Nuclease</keyword>
<comment type="catalytic activity">
    <reaction evidence="13 14">
        <text>ATP + H2O = ADP + phosphate + H(+)</text>
        <dbReference type="Rhea" id="RHEA:13065"/>
        <dbReference type="ChEBI" id="CHEBI:15377"/>
        <dbReference type="ChEBI" id="CHEBI:15378"/>
        <dbReference type="ChEBI" id="CHEBI:30616"/>
        <dbReference type="ChEBI" id="CHEBI:43474"/>
        <dbReference type="ChEBI" id="CHEBI:456216"/>
        <dbReference type="EC" id="5.6.2.4"/>
    </reaction>
</comment>
<evidence type="ECO:0000259" key="17">
    <source>
        <dbReference type="PROSITE" id="PS51217"/>
    </source>
</evidence>
<evidence type="ECO:0000256" key="11">
    <source>
        <dbReference type="ARBA" id="ARBA00023235"/>
    </source>
</evidence>
<dbReference type="InterPro" id="IPR011335">
    <property type="entry name" value="Restrct_endonuc-II-like"/>
</dbReference>
<evidence type="ECO:0000256" key="3">
    <source>
        <dbReference type="ARBA" id="ARBA00022741"/>
    </source>
</evidence>
<dbReference type="Pfam" id="PF13361">
    <property type="entry name" value="UvrD_C"/>
    <property type="match status" value="1"/>
</dbReference>
<evidence type="ECO:0000256" key="9">
    <source>
        <dbReference type="ARBA" id="ARBA00023125"/>
    </source>
</evidence>
<evidence type="ECO:0000256" key="15">
    <source>
        <dbReference type="PROSITE-ProRule" id="PRU00560"/>
    </source>
</evidence>
<evidence type="ECO:0000256" key="10">
    <source>
        <dbReference type="ARBA" id="ARBA00023204"/>
    </source>
</evidence>
<dbReference type="GO" id="GO:0005829">
    <property type="term" value="C:cytosol"/>
    <property type="evidence" value="ECO:0007669"/>
    <property type="project" value="TreeGrafter"/>
</dbReference>
<dbReference type="PANTHER" id="PTHR11070:SF48">
    <property type="entry name" value="ATP-DEPENDENT HELICASE_NUCLEASE SUBUNIT A"/>
    <property type="match status" value="1"/>
</dbReference>
<organism evidence="18 19">
    <name type="scientific">Lactococcus garvieae</name>
    <dbReference type="NCBI Taxonomy" id="1363"/>
    <lineage>
        <taxon>Bacteria</taxon>
        <taxon>Bacillati</taxon>
        <taxon>Bacillota</taxon>
        <taxon>Bacilli</taxon>
        <taxon>Lactobacillales</taxon>
        <taxon>Streptococcaceae</taxon>
        <taxon>Lactococcus</taxon>
    </lineage>
</organism>
<evidence type="ECO:0000256" key="7">
    <source>
        <dbReference type="ARBA" id="ARBA00022839"/>
    </source>
</evidence>
<evidence type="ECO:0000256" key="6">
    <source>
        <dbReference type="ARBA" id="ARBA00022806"/>
    </source>
</evidence>
<dbReference type="InterPro" id="IPR014016">
    <property type="entry name" value="UvrD-like_ATP-bd"/>
</dbReference>
<dbReference type="InterPro" id="IPR027417">
    <property type="entry name" value="P-loop_NTPase"/>
</dbReference>
<dbReference type="GO" id="GO:0003690">
    <property type="term" value="F:double-stranded DNA binding"/>
    <property type="evidence" value="ECO:0007669"/>
    <property type="project" value="UniProtKB-UniRule"/>
</dbReference>
<evidence type="ECO:0000313" key="18">
    <source>
        <dbReference type="EMBL" id="GFO51322.1"/>
    </source>
</evidence>
<accession>A0A6L2ZTF1</accession>
<gene>
    <name evidence="14 18" type="primary">addA</name>
    <name evidence="18" type="ORF">ikelab_05970</name>
</gene>
<dbReference type="Gene3D" id="3.40.50.300">
    <property type="entry name" value="P-loop containing nucleotide triphosphate hydrolases"/>
    <property type="match status" value="4"/>
</dbReference>
<dbReference type="InterPro" id="IPR011604">
    <property type="entry name" value="PDDEXK-like_dom_sf"/>
</dbReference>
<proteinExistence type="inferred from homology"/>
<dbReference type="SUPFAM" id="SSF52980">
    <property type="entry name" value="Restriction endonuclease-like"/>
    <property type="match status" value="1"/>
</dbReference>
<dbReference type="InterPro" id="IPR013986">
    <property type="entry name" value="DExx_box_DNA_helicase_dom_sf"/>
</dbReference>
<keyword evidence="7 14" id="KW-0269">Exonuclease</keyword>
<dbReference type="GO" id="GO:0005524">
    <property type="term" value="F:ATP binding"/>
    <property type="evidence" value="ECO:0007669"/>
    <property type="project" value="UniProtKB-UniRule"/>
</dbReference>
<reference evidence="18 19" key="1">
    <citation type="submission" date="2020-06" db="EMBL/GenBank/DDBJ databases">
        <title>Draft genome sequence of Lactic acid bacteria from Okinawan-style tofu.</title>
        <authorList>
            <person name="Takara I."/>
            <person name="Ikematsu S."/>
        </authorList>
    </citation>
    <scope>NUCLEOTIDE SEQUENCE [LARGE SCALE GENOMIC DNA]</scope>
    <source>
        <strain evidence="19">lg38</strain>
    </source>
</reference>
<dbReference type="GO" id="GO:0000724">
    <property type="term" value="P:double-strand break repair via homologous recombination"/>
    <property type="evidence" value="ECO:0007669"/>
    <property type="project" value="UniProtKB-UniRule"/>
</dbReference>
<keyword evidence="11 14" id="KW-0413">Isomerase</keyword>
<keyword evidence="3 14" id="KW-0547">Nucleotide-binding</keyword>
<dbReference type="EC" id="3.1.-.-" evidence="14"/>
<evidence type="ECO:0000259" key="16">
    <source>
        <dbReference type="PROSITE" id="PS51198"/>
    </source>
</evidence>
<dbReference type="CDD" id="cd17932">
    <property type="entry name" value="DEXQc_UvrD"/>
    <property type="match status" value="1"/>
</dbReference>
<sequence>MTEVKLTPEQEEAIYSQGHNILVSASAGSGKTFVMANRIVEKIKSGIDIESLFISTFTKKAAAELRMRLEKDLKKASYKSQDSVEKQRIKLALQKLPHADIGTMDSFTQKLLRENFNRVDIDPNFRILADQTESDLLKQEVFDDLVEQYLSEQTEIKETAKIDKKTFEKLVKNFSKDRNIKGFQSVVYTVYNFASATENPENWLKNEFLKGFDFYQRFSDLPESFSQDVALQLEAFILDLQKVLAEKNLTGKTLEKAQIVVDNQEHLLGSLARRDYLQFTEIFRSLDFSRWSLKKDEILAESFKSVIGTKTDPGLVRDFLEKIKHLSTIEKYQPEARVLAENIQKFVLYFYDVYLERKRSENAFEYSDIAHFAIKILEENPDVTMAYRNKYSEIMIDEYQDTSHVQEAMLRLLSKNGDGSDNLFMVGDIKQSIYGFRLADPRLFLKKYTAYADETNPNQLIRLKENFRSRGEVLSFTNEVFKHLMDEEVGEMIYGKEEELVQGNLVDYPEQLEENFYPELLLYEEDTSEDESEQMSDGEIKVVAQQIKELIASDENLEYKDIALLVRSKSQNNKIEDILKAYDIPVVLDEGRVDFLKSLEVTLILDVLRAIDNPLYDIPLVATLRSPMFNFTEDELTRISLNAGSDTRFWQKLQLNDSELINKALKTKIASFLEKFTEWRKLVNEVPIHELLWKIYTETYYMDYVGALPNGEMRQANLHALSVRAESYESSGYKGLFRFIKMIDKFMEQNNDLASVNIKLPQNAVRVMTFHKSKGLEFDVVFLMNLQTKFNQKDLRDSVILTRENGLGMKYTADLKNESAVETDFPYALVKMETLPYLVNKDLKRNAMLSEEMRVLYVAFTRAKKKLYMVGKIKQKELEKYGEAKLEKGILPLKYRQAANGYQHWLLALQKAHKLPMKFKVIKADDLQGVDKKFTVYPDFKKLAEDAKKFDKVMDSLSDVKQARAILDYQYPKAAATKLSSIQTPSQVKKRSYEKQLELGNVLPSSEYERVKQLDMLDLGQHKITAAEIGSATHSFMQYADFSRPNLFDFQQTLDQMDLLDEVKNKIDLPKILTLFDTDFGKVLVDNVERTTKEAPFSMLKTDEVAQEQYIVRGICDGFIKFEDKIILFDYKTDYFRNKAQIAEIKKNYEVQMELYAEALRKAYHVNQVDKYLILLGGPQRVVVERM</sequence>
<comment type="subunit">
    <text evidence="14">Heterodimer of AddA and AddB/RexB.</text>
</comment>
<feature type="binding site" evidence="15">
    <location>
        <begin position="25"/>
        <end position="32"/>
    </location>
    <ligand>
        <name>ATP</name>
        <dbReference type="ChEBI" id="CHEBI:30616"/>
    </ligand>
</feature>
<dbReference type="PROSITE" id="PS51217">
    <property type="entry name" value="UVRD_HELICASE_CTER"/>
    <property type="match status" value="1"/>
</dbReference>
<dbReference type="EC" id="5.6.2.4" evidence="14"/>
<feature type="domain" description="UvrD-like helicase ATP-binding" evidence="16">
    <location>
        <begin position="4"/>
        <end position="470"/>
    </location>
</feature>
<keyword evidence="5 14" id="KW-0378">Hydrolase</keyword>
<dbReference type="GO" id="GO:0033202">
    <property type="term" value="C:DNA helicase complex"/>
    <property type="evidence" value="ECO:0007669"/>
    <property type="project" value="TreeGrafter"/>
</dbReference>
<evidence type="ECO:0000256" key="14">
    <source>
        <dbReference type="HAMAP-Rule" id="MF_01451"/>
    </source>
</evidence>
<evidence type="ECO:0000256" key="2">
    <source>
        <dbReference type="ARBA" id="ARBA00022722"/>
    </source>
</evidence>
<dbReference type="GO" id="GO:0008408">
    <property type="term" value="F:3'-5' exonuclease activity"/>
    <property type="evidence" value="ECO:0007669"/>
    <property type="project" value="UniProtKB-UniRule"/>
</dbReference>
<dbReference type="Gene3D" id="1.10.10.160">
    <property type="match status" value="1"/>
</dbReference>